<keyword evidence="6 8" id="KW-1133">Transmembrane helix</keyword>
<dbReference type="Pfam" id="PF03591">
    <property type="entry name" value="AzlC"/>
    <property type="match status" value="1"/>
</dbReference>
<evidence type="ECO:0000256" key="7">
    <source>
        <dbReference type="ARBA" id="ARBA00023136"/>
    </source>
</evidence>
<feature type="transmembrane region" description="Helical" evidence="8">
    <location>
        <begin position="197"/>
        <end position="217"/>
    </location>
</feature>
<dbReference type="InterPro" id="IPR011606">
    <property type="entry name" value="Brnchd-chn_aa_trnsp_permease"/>
</dbReference>
<comment type="caution">
    <text evidence="9">The sequence shown here is derived from an EMBL/GenBank/DDBJ whole genome shotgun (WGS) entry which is preliminary data.</text>
</comment>
<dbReference type="PANTHER" id="PTHR34979">
    <property type="entry name" value="INNER MEMBRANE PROTEIN YGAZ"/>
    <property type="match status" value="1"/>
</dbReference>
<reference evidence="9" key="1">
    <citation type="submission" date="2017-08" db="EMBL/GenBank/DDBJ databases">
        <authorList>
            <person name="Imhoff J.F."/>
            <person name="Rahn T."/>
            <person name="Kuenzel S."/>
            <person name="Neulinger S.C."/>
        </authorList>
    </citation>
    <scope>NUCLEOTIDE SEQUENCE</scope>
    <source>
        <strain evidence="9">DSM 9154</strain>
    </source>
</reference>
<dbReference type="AlphaFoldDB" id="A0A934V2N0"/>
<gene>
    <name evidence="9" type="ORF">CKO21_18770</name>
</gene>
<accession>A0A934V2N0</accession>
<evidence type="ECO:0000256" key="8">
    <source>
        <dbReference type="SAM" id="Phobius"/>
    </source>
</evidence>
<evidence type="ECO:0000313" key="9">
    <source>
        <dbReference type="EMBL" id="MBK1699295.1"/>
    </source>
</evidence>
<evidence type="ECO:0008006" key="11">
    <source>
        <dbReference type="Google" id="ProtNLM"/>
    </source>
</evidence>
<evidence type="ECO:0000256" key="2">
    <source>
        <dbReference type="ARBA" id="ARBA00010735"/>
    </source>
</evidence>
<dbReference type="EMBL" id="NRRE01000035">
    <property type="protein sequence ID" value="MBK1699295.1"/>
    <property type="molecule type" value="Genomic_DNA"/>
</dbReference>
<evidence type="ECO:0000256" key="6">
    <source>
        <dbReference type="ARBA" id="ARBA00022989"/>
    </source>
</evidence>
<organism evidence="9 10">
    <name type="scientific">Rhodovibrio salinarum</name>
    <dbReference type="NCBI Taxonomy" id="1087"/>
    <lineage>
        <taxon>Bacteria</taxon>
        <taxon>Pseudomonadati</taxon>
        <taxon>Pseudomonadota</taxon>
        <taxon>Alphaproteobacteria</taxon>
        <taxon>Rhodospirillales</taxon>
        <taxon>Rhodovibrionaceae</taxon>
        <taxon>Rhodovibrio</taxon>
    </lineage>
</organism>
<feature type="transmembrane region" description="Helical" evidence="8">
    <location>
        <begin position="259"/>
        <end position="292"/>
    </location>
</feature>
<evidence type="ECO:0000256" key="5">
    <source>
        <dbReference type="ARBA" id="ARBA00022692"/>
    </source>
</evidence>
<keyword evidence="5 8" id="KW-0812">Transmembrane</keyword>
<evidence type="ECO:0000313" key="10">
    <source>
        <dbReference type="Proteomes" id="UP000778970"/>
    </source>
</evidence>
<keyword evidence="3" id="KW-0813">Transport</keyword>
<keyword evidence="4" id="KW-1003">Cell membrane</keyword>
<proteinExistence type="inferred from homology"/>
<dbReference type="Proteomes" id="UP000778970">
    <property type="component" value="Unassembled WGS sequence"/>
</dbReference>
<comment type="subcellular location">
    <subcellularLocation>
        <location evidence="1">Cell membrane</location>
        <topology evidence="1">Multi-pass membrane protein</topology>
    </subcellularLocation>
</comment>
<keyword evidence="10" id="KW-1185">Reference proteome</keyword>
<feature type="transmembrane region" description="Helical" evidence="8">
    <location>
        <begin position="72"/>
        <end position="94"/>
    </location>
</feature>
<evidence type="ECO:0000256" key="3">
    <source>
        <dbReference type="ARBA" id="ARBA00022448"/>
    </source>
</evidence>
<reference evidence="9" key="2">
    <citation type="journal article" date="2020" name="Microorganisms">
        <title>Osmotic Adaptation and Compatible Solute Biosynthesis of Phototrophic Bacteria as Revealed from Genome Analyses.</title>
        <authorList>
            <person name="Imhoff J.F."/>
            <person name="Rahn T."/>
            <person name="Kunzel S."/>
            <person name="Keller A."/>
            <person name="Neulinger S.C."/>
        </authorList>
    </citation>
    <scope>NUCLEOTIDE SEQUENCE</scope>
    <source>
        <strain evidence="9">DSM 9154</strain>
    </source>
</reference>
<protein>
    <recommendedName>
        <fullName evidence="11">4-azaleucine resistance transporter AzlC</fullName>
    </recommendedName>
</protein>
<keyword evidence="7 8" id="KW-0472">Membrane</keyword>
<feature type="transmembrane region" description="Helical" evidence="8">
    <location>
        <begin position="106"/>
        <end position="129"/>
    </location>
</feature>
<dbReference type="PANTHER" id="PTHR34979:SF1">
    <property type="entry name" value="INNER MEMBRANE PROTEIN YGAZ"/>
    <property type="match status" value="1"/>
</dbReference>
<name>A0A934V2N0_9PROT</name>
<evidence type="ECO:0000256" key="4">
    <source>
        <dbReference type="ARBA" id="ARBA00022475"/>
    </source>
</evidence>
<feature type="transmembrane region" description="Helical" evidence="8">
    <location>
        <begin position="229"/>
        <end position="247"/>
    </location>
</feature>
<evidence type="ECO:0000256" key="1">
    <source>
        <dbReference type="ARBA" id="ARBA00004651"/>
    </source>
</evidence>
<comment type="similarity">
    <text evidence="2">Belongs to the AzlC family.</text>
</comment>
<sequence length="300" mass="31476">MLCGATDRSTYCHTFGEEQTRAGRRLGRPRGNALSLSTGQWRGHALSYGGCPRPHCHLPGIRRMTGRSALRPFARGLWASTSIAAGYLPIAFSFGLSASQAGLSPLAAFLISAVVFAGASQFLLVALLASGGGPLTAVPAIWLINARHLFYGPTVLDRLGGRPSRVPLAVMAFGLTDEVMATAVARSGQVVEDDRDVWVTGLWIGAYTAWIVGTLLGSQLGGLVPADWVWLREALGFVLPALFLSLLLDLGVQAHRGPIGVAGIATVVSMTMLPANAALAIGMLAGAACGLFQRSVWTRA</sequence>
<dbReference type="GO" id="GO:0005886">
    <property type="term" value="C:plasma membrane"/>
    <property type="evidence" value="ECO:0007669"/>
    <property type="project" value="UniProtKB-SubCell"/>
</dbReference>
<dbReference type="GO" id="GO:1903785">
    <property type="term" value="P:L-valine transmembrane transport"/>
    <property type="evidence" value="ECO:0007669"/>
    <property type="project" value="TreeGrafter"/>
</dbReference>